<evidence type="ECO:0000256" key="2">
    <source>
        <dbReference type="ARBA" id="ARBA00005594"/>
    </source>
</evidence>
<dbReference type="InterPro" id="IPR001412">
    <property type="entry name" value="aa-tRNA-synth_I_CS"/>
</dbReference>
<sequence>MTNFDVIQEELKVLSFWKDIDAFKTSLELSKGRKQFSFYDGPPFATGLPHYGHVLASTIKDIVTRYAHNTGHYVDRRFGWDCHGLPVEHEIDKKLGINGKEDIMAIGIEKYNSECRAIVMRYSEQWREKIERLGRWIEFDNDYKTLDTLFMQSVWYIFKKLYEKGKVYRGFKVMPYSTACMTPLSNFEAQQNYKKVSDPSVVISFPLLEDPSTSLLAWTTTPWTLPSHLNLCVNPDFEYIKIYDEASGENYILLEKCLSILYKDPKNAKFTKLQTIKGADMKGWKYDPPFYYFYERFKERAFNVLLAQYVTSDNGTGIVHQAPAFGEDDYNVAFENGIIDENFYPPCPLDEKGNFTAEVSDFAGMYVKDADKAIQKVLKQKKRLVIQSQIIHSYPFCWRSDTPLLYRVVPSWFVKVKESTKEMLEALESTRWVPSFVKDKRFANWITGCRDWNISRNRYWGTPIPLWVSDDFEEIVCIGSVSELEELSGVRNLTDIHRDKIDHITIPSKKGKNALKRIEDVFDCWFESGSMPYASVYYPFQNSENFMEKFPADFIAEGLDQTRGWFYTLLVLGVQLFGIAPFKNVIVNGLVLASDGKKMSKRLKNYPELSIVLDKYGADALRLYLINSPVVRAEPLKFKEDGVKDVVAKVIIPWWNSYNFFEMQVKLLKKTHNIDFMYNLSNEVSDNVTDKWILSSCQSLISFIKKEMSEYRLYTVVPMLLKLIEDMTNWYIRFNRQRLKGMYGKDDTLIALNVLFDVLYTLCRTMAPFTPFLTEAIYQNLKKYIPKTTEDDVRSIHFVSFPDVIEERFQLDVERKFNRMQKVVDLARNLREKESVRLKVPLKQLVVIHHDEQYLSDIKSVEQYIKEELNIRDLFLSPNEEEYGVRYSLVADWPVLGKRLRKDIVKVKDFLSNVTSEQAKEFMKNKEIIVDDIKLVEGDLQVIRTLDFKDTMYYQTNTDQDVFIILDTKIYPELKTEYLVREVINRVQRLRKKVGLQVIDDIRMEYVIIDDSIGLEDAISQHQILLTKILRRPLEKNQSILDETDPKQIVKEKQDVQGATFMLSLLRL</sequence>
<dbReference type="Gene3D" id="3.40.50.620">
    <property type="entry name" value="HUPs"/>
    <property type="match status" value="2"/>
</dbReference>
<feature type="domain" description="Aminoacyl-tRNA synthetase class Ia" evidence="14">
    <location>
        <begin position="13"/>
        <end position="635"/>
    </location>
</feature>
<organism evidence="16 17">
    <name type="scientific">Pneumocystis carinii (strain B80)</name>
    <name type="common">Rat pneumocystis pneumonia agent</name>
    <name type="synonym">Pneumocystis carinii f. sp. carinii</name>
    <dbReference type="NCBI Taxonomy" id="1408658"/>
    <lineage>
        <taxon>Eukaryota</taxon>
        <taxon>Fungi</taxon>
        <taxon>Dikarya</taxon>
        <taxon>Ascomycota</taxon>
        <taxon>Taphrinomycotina</taxon>
        <taxon>Pneumocystomycetes</taxon>
        <taxon>Pneumocystaceae</taxon>
        <taxon>Pneumocystis</taxon>
    </lineage>
</organism>
<dbReference type="PROSITE" id="PS00178">
    <property type="entry name" value="AA_TRNA_LIGASE_I"/>
    <property type="match status" value="1"/>
</dbReference>
<dbReference type="InterPro" id="IPR013155">
    <property type="entry name" value="M/V/L/I-tRNA-synth_anticd-bd"/>
</dbReference>
<evidence type="ECO:0000256" key="11">
    <source>
        <dbReference type="ARBA" id="ARBA00048359"/>
    </source>
</evidence>
<comment type="catalytic activity">
    <reaction evidence="11">
        <text>tRNA(Ile) + L-isoleucine + ATP = L-isoleucyl-tRNA(Ile) + AMP + diphosphate</text>
        <dbReference type="Rhea" id="RHEA:11060"/>
        <dbReference type="Rhea" id="RHEA-COMP:9666"/>
        <dbReference type="Rhea" id="RHEA-COMP:9695"/>
        <dbReference type="ChEBI" id="CHEBI:30616"/>
        <dbReference type="ChEBI" id="CHEBI:33019"/>
        <dbReference type="ChEBI" id="CHEBI:58045"/>
        <dbReference type="ChEBI" id="CHEBI:78442"/>
        <dbReference type="ChEBI" id="CHEBI:78528"/>
        <dbReference type="ChEBI" id="CHEBI:456215"/>
        <dbReference type="EC" id="6.1.1.5"/>
    </reaction>
</comment>
<evidence type="ECO:0000259" key="14">
    <source>
        <dbReference type="Pfam" id="PF00133"/>
    </source>
</evidence>
<dbReference type="FunFam" id="3.40.50.620:FF:000023">
    <property type="entry name" value="Isoleucyl-tRNA synthetase,cytoplasmic"/>
    <property type="match status" value="1"/>
</dbReference>
<evidence type="ECO:0000256" key="3">
    <source>
        <dbReference type="ARBA" id="ARBA00013165"/>
    </source>
</evidence>
<dbReference type="NCBIfam" id="TIGR00392">
    <property type="entry name" value="ileS"/>
    <property type="match status" value="1"/>
</dbReference>
<comment type="subcellular location">
    <subcellularLocation>
        <location evidence="1">Cytoplasm</location>
    </subcellularLocation>
</comment>
<evidence type="ECO:0000256" key="10">
    <source>
        <dbReference type="ARBA" id="ARBA00032665"/>
    </source>
</evidence>
<dbReference type="VEuPathDB" id="FungiDB:T552_02897"/>
<evidence type="ECO:0000256" key="7">
    <source>
        <dbReference type="ARBA" id="ARBA00022840"/>
    </source>
</evidence>
<dbReference type="CDD" id="cd07961">
    <property type="entry name" value="Anticodon_Ia_Ile_ABEc"/>
    <property type="match status" value="1"/>
</dbReference>
<dbReference type="EMBL" id="LFVZ01000013">
    <property type="protein sequence ID" value="KTW26416.1"/>
    <property type="molecule type" value="Genomic_DNA"/>
</dbReference>
<dbReference type="InterPro" id="IPR002300">
    <property type="entry name" value="aa-tRNA-synth_Ia"/>
</dbReference>
<evidence type="ECO:0000256" key="12">
    <source>
        <dbReference type="ARBA" id="ARBA00069879"/>
    </source>
</evidence>
<dbReference type="GO" id="GO:0005829">
    <property type="term" value="C:cytosol"/>
    <property type="evidence" value="ECO:0007669"/>
    <property type="project" value="EnsemblFungi"/>
</dbReference>
<keyword evidence="4" id="KW-0963">Cytoplasm</keyword>
<keyword evidence="7 13" id="KW-0067">ATP-binding</keyword>
<dbReference type="Pfam" id="PF08264">
    <property type="entry name" value="Anticodon_1"/>
    <property type="match status" value="1"/>
</dbReference>
<dbReference type="InterPro" id="IPR009080">
    <property type="entry name" value="tRNAsynth_Ia_anticodon-bd"/>
</dbReference>
<dbReference type="SUPFAM" id="SSF47323">
    <property type="entry name" value="Anticodon-binding domain of a subclass of class I aminoacyl-tRNA synthetases"/>
    <property type="match status" value="1"/>
</dbReference>
<dbReference type="FunFam" id="3.40.50.620:FF:000050">
    <property type="entry name" value="Isoleucyl-tRNA synthetase,cytoplasmic"/>
    <property type="match status" value="1"/>
</dbReference>
<dbReference type="RefSeq" id="XP_018224864.1">
    <property type="nucleotide sequence ID" value="XM_018371423.1"/>
</dbReference>
<evidence type="ECO:0000256" key="4">
    <source>
        <dbReference type="ARBA" id="ARBA00022490"/>
    </source>
</evidence>
<name>A0A0W4ZDE4_PNEC8</name>
<evidence type="ECO:0000256" key="6">
    <source>
        <dbReference type="ARBA" id="ARBA00022741"/>
    </source>
</evidence>
<dbReference type="GO" id="GO:0005524">
    <property type="term" value="F:ATP binding"/>
    <property type="evidence" value="ECO:0007669"/>
    <property type="project" value="UniProtKB-KW"/>
</dbReference>
<dbReference type="FunFam" id="1.10.730.10:FF:000004">
    <property type="entry name" value="Isoleucyl-tRNA synthetase, cytoplasmic"/>
    <property type="match status" value="1"/>
</dbReference>
<dbReference type="AlphaFoldDB" id="A0A0W4ZDE4"/>
<keyword evidence="8 13" id="KW-0648">Protein biosynthesis</keyword>
<evidence type="ECO:0000256" key="13">
    <source>
        <dbReference type="RuleBase" id="RU363035"/>
    </source>
</evidence>
<evidence type="ECO:0000313" key="17">
    <source>
        <dbReference type="Proteomes" id="UP000054454"/>
    </source>
</evidence>
<dbReference type="GO" id="GO:0006428">
    <property type="term" value="P:isoleucyl-tRNA aminoacylation"/>
    <property type="evidence" value="ECO:0007669"/>
    <property type="project" value="EnsemblFungi"/>
</dbReference>
<comment type="caution">
    <text evidence="16">The sequence shown here is derived from an EMBL/GenBank/DDBJ whole genome shotgun (WGS) entry which is preliminary data.</text>
</comment>
<evidence type="ECO:0000256" key="5">
    <source>
        <dbReference type="ARBA" id="ARBA00022598"/>
    </source>
</evidence>
<dbReference type="FunFam" id="3.90.740.10:FF:000044">
    <property type="entry name" value="Isoleucine--tRNA ligase"/>
    <property type="match status" value="1"/>
</dbReference>
<proteinExistence type="inferred from homology"/>
<dbReference type="InterPro" id="IPR033709">
    <property type="entry name" value="Anticodon_Ile_ABEc"/>
</dbReference>
<dbReference type="SUPFAM" id="SSF52374">
    <property type="entry name" value="Nucleotidylyl transferase"/>
    <property type="match status" value="1"/>
</dbReference>
<dbReference type="PANTHER" id="PTHR42780">
    <property type="entry name" value="SOLEUCYL-TRNA SYNTHETASE"/>
    <property type="match status" value="1"/>
</dbReference>
<dbReference type="InterPro" id="IPR023586">
    <property type="entry name" value="Ile-tRNA-ligase_type2"/>
</dbReference>
<evidence type="ECO:0000313" key="16">
    <source>
        <dbReference type="EMBL" id="KTW26416.1"/>
    </source>
</evidence>
<dbReference type="PANTHER" id="PTHR42780:SF1">
    <property type="entry name" value="ISOLEUCINE--TRNA LIGASE, CYTOPLASMIC"/>
    <property type="match status" value="1"/>
</dbReference>
<dbReference type="GO" id="GO:1990825">
    <property type="term" value="F:sequence-specific mRNA binding"/>
    <property type="evidence" value="ECO:0007669"/>
    <property type="project" value="EnsemblFungi"/>
</dbReference>
<reference evidence="17" key="1">
    <citation type="journal article" date="2016" name="Nat. Commun.">
        <title>Genome analysis of three Pneumocystis species reveals adaptation mechanisms to life exclusively in mammalian hosts.</title>
        <authorList>
            <person name="Ma L."/>
            <person name="Chen Z."/>
            <person name="Huang D.W."/>
            <person name="Kutty G."/>
            <person name="Ishihara M."/>
            <person name="Wang H."/>
            <person name="Abouelleil A."/>
            <person name="Bishop L."/>
            <person name="Davey E."/>
            <person name="Deng R."/>
            <person name="Deng X."/>
            <person name="Fan L."/>
            <person name="Fantoni G."/>
            <person name="Fitzgerald M."/>
            <person name="Gogineni E."/>
            <person name="Goldberg J.M."/>
            <person name="Handley G."/>
            <person name="Hu X."/>
            <person name="Huber C."/>
            <person name="Jiao X."/>
            <person name="Jones K."/>
            <person name="Levin J.Z."/>
            <person name="Liu Y."/>
            <person name="Macdonald P."/>
            <person name="Melnikov A."/>
            <person name="Raley C."/>
            <person name="Sassi M."/>
            <person name="Sherman B.T."/>
            <person name="Song X."/>
            <person name="Sykes S."/>
            <person name="Tran B."/>
            <person name="Walsh L."/>
            <person name="Xia Y."/>
            <person name="Yang J."/>
            <person name="Young S."/>
            <person name="Zeng Q."/>
            <person name="Zheng X."/>
            <person name="Stephens R."/>
            <person name="Nusbaum C."/>
            <person name="Birren B.W."/>
            <person name="Azadi P."/>
            <person name="Lempicki R.A."/>
            <person name="Cuomo C.A."/>
            <person name="Kovacs J.A."/>
        </authorList>
    </citation>
    <scope>NUCLEOTIDE SEQUENCE [LARGE SCALE GENOMIC DNA]</scope>
    <source>
        <strain evidence="17">B80</strain>
    </source>
</reference>
<dbReference type="GO" id="GO:0004822">
    <property type="term" value="F:isoleucine-tRNA ligase activity"/>
    <property type="evidence" value="ECO:0007669"/>
    <property type="project" value="UniProtKB-EC"/>
</dbReference>
<evidence type="ECO:0000259" key="15">
    <source>
        <dbReference type="Pfam" id="PF08264"/>
    </source>
</evidence>
<dbReference type="InterPro" id="IPR014729">
    <property type="entry name" value="Rossmann-like_a/b/a_fold"/>
</dbReference>
<comment type="similarity">
    <text evidence="2 13">Belongs to the class-I aminoacyl-tRNA synthetase family.</text>
</comment>
<dbReference type="EC" id="6.1.1.5" evidence="3"/>
<dbReference type="Pfam" id="PF00133">
    <property type="entry name" value="tRNA-synt_1"/>
    <property type="match status" value="1"/>
</dbReference>
<dbReference type="InterPro" id="IPR002301">
    <property type="entry name" value="Ile-tRNA-ligase"/>
</dbReference>
<accession>A0A0W4ZDE4</accession>
<evidence type="ECO:0000256" key="8">
    <source>
        <dbReference type="ARBA" id="ARBA00022917"/>
    </source>
</evidence>
<feature type="domain" description="Methionyl/Valyl/Leucyl/Isoleucyl-tRNA synthetase anticodon-binding" evidence="15">
    <location>
        <begin position="690"/>
        <end position="843"/>
    </location>
</feature>
<dbReference type="SUPFAM" id="SSF50677">
    <property type="entry name" value="ValRS/IleRS/LeuRS editing domain"/>
    <property type="match status" value="1"/>
</dbReference>
<gene>
    <name evidence="16" type="ORF">T552_02897</name>
</gene>
<keyword evidence="5 13" id="KW-0436">Ligase</keyword>
<dbReference type="GO" id="GO:0002161">
    <property type="term" value="F:aminoacyl-tRNA deacylase activity"/>
    <property type="evidence" value="ECO:0007669"/>
    <property type="project" value="InterPro"/>
</dbReference>
<dbReference type="GO" id="GO:0000049">
    <property type="term" value="F:tRNA binding"/>
    <property type="evidence" value="ECO:0007669"/>
    <property type="project" value="InterPro"/>
</dbReference>
<dbReference type="InterPro" id="IPR009008">
    <property type="entry name" value="Val/Leu/Ile-tRNA-synth_edit"/>
</dbReference>
<dbReference type="CDD" id="cd00818">
    <property type="entry name" value="IleRS_core"/>
    <property type="match status" value="1"/>
</dbReference>
<dbReference type="Gene3D" id="1.10.730.10">
    <property type="entry name" value="Isoleucyl-tRNA Synthetase, Domain 1"/>
    <property type="match status" value="1"/>
</dbReference>
<protein>
    <recommendedName>
        <fullName evidence="12">Isoleucine--tRNA ligase, cytoplasmic</fullName>
        <ecNumber evidence="3">6.1.1.5</ecNumber>
    </recommendedName>
    <alternativeName>
        <fullName evidence="10">Isoleucyl-tRNA synthetase</fullName>
    </alternativeName>
</protein>
<evidence type="ECO:0000256" key="9">
    <source>
        <dbReference type="ARBA" id="ARBA00023146"/>
    </source>
</evidence>
<dbReference type="Proteomes" id="UP000054454">
    <property type="component" value="Unassembled WGS sequence"/>
</dbReference>
<dbReference type="OrthoDB" id="1706657at2759"/>
<dbReference type="Pfam" id="PF19302">
    <property type="entry name" value="DUF5915"/>
    <property type="match status" value="1"/>
</dbReference>
<evidence type="ECO:0000256" key="1">
    <source>
        <dbReference type="ARBA" id="ARBA00004496"/>
    </source>
</evidence>
<dbReference type="PRINTS" id="PR00984">
    <property type="entry name" value="TRNASYNTHILE"/>
</dbReference>
<keyword evidence="17" id="KW-1185">Reference proteome</keyword>
<dbReference type="GeneID" id="28937626"/>
<keyword evidence="6 13" id="KW-0547">Nucleotide-binding</keyword>
<keyword evidence="9 13" id="KW-0030">Aminoacyl-tRNA synthetase</keyword>